<evidence type="ECO:0000256" key="1">
    <source>
        <dbReference type="ARBA" id="ARBA00004225"/>
    </source>
</evidence>
<dbReference type="OrthoDB" id="44467at2759"/>
<name>S3D9R3_GLAL2</name>
<dbReference type="STRING" id="1116229.S3D9R3"/>
<keyword evidence="3 11" id="KW-0813">Transport</keyword>
<evidence type="ECO:0000256" key="7">
    <source>
        <dbReference type="ARBA" id="ARBA00022989"/>
    </source>
</evidence>
<dbReference type="SUPFAM" id="SSF103506">
    <property type="entry name" value="Mitochondrial carrier"/>
    <property type="match status" value="1"/>
</dbReference>
<keyword evidence="7" id="KW-1133">Transmembrane helix</keyword>
<feature type="repeat" description="Solcar" evidence="10">
    <location>
        <begin position="32"/>
        <end position="118"/>
    </location>
</feature>
<protein>
    <submittedName>
        <fullName evidence="12">Mitochondrial carrier</fullName>
    </submittedName>
</protein>
<dbReference type="GO" id="GO:0006843">
    <property type="term" value="P:mitochondrial citrate transmembrane transport"/>
    <property type="evidence" value="ECO:0007669"/>
    <property type="project" value="TreeGrafter"/>
</dbReference>
<dbReference type="PANTHER" id="PTHR45788:SF3">
    <property type="entry name" value="TRICARBOXYLATE TRANSPORT PROTEIN"/>
    <property type="match status" value="1"/>
</dbReference>
<dbReference type="Pfam" id="PF00153">
    <property type="entry name" value="Mito_carr"/>
    <property type="match status" value="3"/>
</dbReference>
<keyword evidence="6" id="KW-0999">Mitochondrion inner membrane</keyword>
<organism evidence="12 13">
    <name type="scientific">Glarea lozoyensis (strain ATCC 20868 / MF5171)</name>
    <dbReference type="NCBI Taxonomy" id="1116229"/>
    <lineage>
        <taxon>Eukaryota</taxon>
        <taxon>Fungi</taxon>
        <taxon>Dikarya</taxon>
        <taxon>Ascomycota</taxon>
        <taxon>Pezizomycotina</taxon>
        <taxon>Leotiomycetes</taxon>
        <taxon>Helotiales</taxon>
        <taxon>Helotiaceae</taxon>
        <taxon>Glarea</taxon>
    </lineage>
</organism>
<comment type="similarity">
    <text evidence="2 11">Belongs to the mitochondrial carrier (TC 2.A.29) family.</text>
</comment>
<dbReference type="PANTHER" id="PTHR45788">
    <property type="entry name" value="SUCCINATE/FUMARATE MITOCHONDRIAL TRANSPORTER-RELATED"/>
    <property type="match status" value="1"/>
</dbReference>
<reference evidence="12 13" key="1">
    <citation type="journal article" date="2013" name="BMC Genomics">
        <title>Genomics-driven discovery of the pneumocandin biosynthetic gene cluster in the fungus Glarea lozoyensis.</title>
        <authorList>
            <person name="Chen L."/>
            <person name="Yue Q."/>
            <person name="Zhang X."/>
            <person name="Xiang M."/>
            <person name="Wang C."/>
            <person name="Li S."/>
            <person name="Che Y."/>
            <person name="Ortiz-Lopez F.J."/>
            <person name="Bills G.F."/>
            <person name="Liu X."/>
            <person name="An Z."/>
        </authorList>
    </citation>
    <scope>NUCLEOTIDE SEQUENCE [LARGE SCALE GENOMIC DNA]</scope>
    <source>
        <strain evidence="13">ATCC 20868 / MF5171</strain>
    </source>
</reference>
<dbReference type="InterPro" id="IPR049563">
    <property type="entry name" value="TXTP-like"/>
</dbReference>
<sequence>MDVKLTQPVPLIPPPPRLERIGDKRKVQKKGVNPLLSLFAGSIAGGVEAAVTYPFEFAKTRSQLHSKAPGQQGIVQLVRDVIKSEGYTGLYTGCSTLVVGTAFKAGVRFLTFDSIKNALASEDGKLSPLRGLLAGMVAGAVESIVAVTPTERIKTALIDDAKEARQFKGTIDATKSLIRTGGLQNLYKGLASTTMKQSATSAVRMGSYNVLREKCKTYGMKQNTATTFATGALAGTITVYATQPFDTIKTRSQSAAGASTLQAFRSVIKDSGAMGFWRGSTMRLGRLVLSGGIVFTVYEQIVSIVTAARQKEATKKF</sequence>
<evidence type="ECO:0000256" key="3">
    <source>
        <dbReference type="ARBA" id="ARBA00022448"/>
    </source>
</evidence>
<gene>
    <name evidence="12" type="ORF">GLAREA_06877</name>
</gene>
<accession>S3D9R3</accession>
<evidence type="ECO:0000313" key="13">
    <source>
        <dbReference type="Proteomes" id="UP000016922"/>
    </source>
</evidence>
<dbReference type="Proteomes" id="UP000016922">
    <property type="component" value="Unassembled WGS sequence"/>
</dbReference>
<dbReference type="EMBL" id="KE145357">
    <property type="protein sequence ID" value="EPE33864.1"/>
    <property type="molecule type" value="Genomic_DNA"/>
</dbReference>
<keyword evidence="9 10" id="KW-0472">Membrane</keyword>
<feature type="repeat" description="Solcar" evidence="10">
    <location>
        <begin position="126"/>
        <end position="214"/>
    </location>
</feature>
<keyword evidence="8" id="KW-0496">Mitochondrion</keyword>
<dbReference type="GeneID" id="19465930"/>
<keyword evidence="13" id="KW-1185">Reference proteome</keyword>
<dbReference type="HOGENOM" id="CLU_015166_5_1_1"/>
<dbReference type="InterPro" id="IPR018108">
    <property type="entry name" value="MCP_transmembrane"/>
</dbReference>
<keyword evidence="5" id="KW-0677">Repeat</keyword>
<dbReference type="PROSITE" id="PS50920">
    <property type="entry name" value="SOLCAR"/>
    <property type="match status" value="3"/>
</dbReference>
<evidence type="ECO:0000256" key="6">
    <source>
        <dbReference type="ARBA" id="ARBA00022792"/>
    </source>
</evidence>
<dbReference type="GO" id="GO:0071913">
    <property type="term" value="F:citrate secondary active transmembrane transporter activity"/>
    <property type="evidence" value="ECO:0007669"/>
    <property type="project" value="TreeGrafter"/>
</dbReference>
<feature type="repeat" description="Solcar" evidence="10">
    <location>
        <begin position="222"/>
        <end position="304"/>
    </location>
</feature>
<evidence type="ECO:0000256" key="2">
    <source>
        <dbReference type="ARBA" id="ARBA00006375"/>
    </source>
</evidence>
<evidence type="ECO:0000256" key="11">
    <source>
        <dbReference type="RuleBase" id="RU000488"/>
    </source>
</evidence>
<dbReference type="OMA" id="PFEWAKT"/>
<evidence type="ECO:0000256" key="8">
    <source>
        <dbReference type="ARBA" id="ARBA00023128"/>
    </source>
</evidence>
<dbReference type="Gene3D" id="1.50.40.10">
    <property type="entry name" value="Mitochondrial carrier domain"/>
    <property type="match status" value="1"/>
</dbReference>
<evidence type="ECO:0000256" key="9">
    <source>
        <dbReference type="ARBA" id="ARBA00023136"/>
    </source>
</evidence>
<evidence type="ECO:0000313" key="12">
    <source>
        <dbReference type="EMBL" id="EPE33864.1"/>
    </source>
</evidence>
<comment type="subcellular location">
    <subcellularLocation>
        <location evidence="1">Mitochondrion membrane</location>
        <topology evidence="1">Multi-pass membrane protein</topology>
    </subcellularLocation>
</comment>
<keyword evidence="4 10" id="KW-0812">Transmembrane</keyword>
<evidence type="ECO:0000256" key="10">
    <source>
        <dbReference type="PROSITE-ProRule" id="PRU00282"/>
    </source>
</evidence>
<dbReference type="eggNOG" id="KOG0756">
    <property type="taxonomic scope" value="Eukaryota"/>
</dbReference>
<proteinExistence type="inferred from homology"/>
<dbReference type="KEGG" id="glz:GLAREA_06877"/>
<dbReference type="InterPro" id="IPR023395">
    <property type="entry name" value="MCP_dom_sf"/>
</dbReference>
<dbReference type="GO" id="GO:0031966">
    <property type="term" value="C:mitochondrial membrane"/>
    <property type="evidence" value="ECO:0007669"/>
    <property type="project" value="UniProtKB-SubCell"/>
</dbReference>
<dbReference type="RefSeq" id="XP_008079016.1">
    <property type="nucleotide sequence ID" value="XM_008080825.1"/>
</dbReference>
<evidence type="ECO:0000256" key="4">
    <source>
        <dbReference type="ARBA" id="ARBA00022692"/>
    </source>
</evidence>
<evidence type="ECO:0000256" key="5">
    <source>
        <dbReference type="ARBA" id="ARBA00022737"/>
    </source>
</evidence>
<dbReference type="AlphaFoldDB" id="S3D9R3"/>